<evidence type="ECO:0000256" key="3">
    <source>
        <dbReference type="ARBA" id="ARBA00023295"/>
    </source>
</evidence>
<evidence type="ECO:0000256" key="2">
    <source>
        <dbReference type="ARBA" id="ARBA00022801"/>
    </source>
</evidence>
<dbReference type="Gene3D" id="2.160.20.10">
    <property type="entry name" value="Single-stranded right-handed beta-helix, Pectin lyase-like"/>
    <property type="match status" value="1"/>
</dbReference>
<dbReference type="GO" id="GO:0004650">
    <property type="term" value="F:polygalacturonase activity"/>
    <property type="evidence" value="ECO:0007669"/>
    <property type="project" value="InterPro"/>
</dbReference>
<dbReference type="Pfam" id="PF00295">
    <property type="entry name" value="Glyco_hydro_28"/>
    <property type="match status" value="1"/>
</dbReference>
<protein>
    <submittedName>
        <fullName evidence="7">Glycosyl hydrolases family 28</fullName>
    </submittedName>
</protein>
<dbReference type="PANTHER" id="PTHR31339:SF3">
    <property type="entry name" value="PECTIN LYASE-LIKE SUPERFAMILY PROTEIN"/>
    <property type="match status" value="1"/>
</dbReference>
<name>A0A1H4LQ24_9BACT</name>
<keyword evidence="2 4" id="KW-0378">Hydrolase</keyword>
<feature type="domain" description="Rhamnogalacturonase A/B/Epimerase-like pectate lyase" evidence="6">
    <location>
        <begin position="29"/>
        <end position="77"/>
    </location>
</feature>
<dbReference type="OrthoDB" id="107371at2"/>
<dbReference type="InterPro" id="IPR011050">
    <property type="entry name" value="Pectin_lyase_fold/virulence"/>
</dbReference>
<evidence type="ECO:0000256" key="5">
    <source>
        <dbReference type="SAM" id="SignalP"/>
    </source>
</evidence>
<feature type="signal peptide" evidence="5">
    <location>
        <begin position="1"/>
        <end position="21"/>
    </location>
</feature>
<dbReference type="InterPro" id="IPR024535">
    <property type="entry name" value="RHGA/B-epi-like_pectate_lyase"/>
</dbReference>
<evidence type="ECO:0000256" key="4">
    <source>
        <dbReference type="RuleBase" id="RU361169"/>
    </source>
</evidence>
<dbReference type="InterPro" id="IPR051801">
    <property type="entry name" value="GH28_Enzymes"/>
</dbReference>
<feature type="chain" id="PRO_5010183622" evidence="5">
    <location>
        <begin position="22"/>
        <end position="424"/>
    </location>
</feature>
<evidence type="ECO:0000259" key="6">
    <source>
        <dbReference type="Pfam" id="PF12708"/>
    </source>
</evidence>
<dbReference type="RefSeq" id="WP_074653288.1">
    <property type="nucleotide sequence ID" value="NZ_FNSD01000001.1"/>
</dbReference>
<dbReference type="PANTHER" id="PTHR31339">
    <property type="entry name" value="PECTIN LYASE-RELATED"/>
    <property type="match status" value="1"/>
</dbReference>
<dbReference type="GO" id="GO:0005975">
    <property type="term" value="P:carbohydrate metabolic process"/>
    <property type="evidence" value="ECO:0007669"/>
    <property type="project" value="InterPro"/>
</dbReference>
<keyword evidence="3 4" id="KW-0326">Glycosidase</keyword>
<dbReference type="AlphaFoldDB" id="A0A1H4LQ24"/>
<dbReference type="SUPFAM" id="SSF51126">
    <property type="entry name" value="Pectin lyase-like"/>
    <property type="match status" value="1"/>
</dbReference>
<dbReference type="Pfam" id="PF12708">
    <property type="entry name" value="Pect-lyase_RHGA_epim"/>
    <property type="match status" value="1"/>
</dbReference>
<accession>A0A1H4LQ24</accession>
<dbReference type="InterPro" id="IPR012334">
    <property type="entry name" value="Pectin_lyas_fold"/>
</dbReference>
<dbReference type="EMBL" id="FNSD01000001">
    <property type="protein sequence ID" value="SEB72686.1"/>
    <property type="molecule type" value="Genomic_DNA"/>
</dbReference>
<organism evidence="7 8">
    <name type="scientific">Terriglobus roseus</name>
    <dbReference type="NCBI Taxonomy" id="392734"/>
    <lineage>
        <taxon>Bacteria</taxon>
        <taxon>Pseudomonadati</taxon>
        <taxon>Acidobacteriota</taxon>
        <taxon>Terriglobia</taxon>
        <taxon>Terriglobales</taxon>
        <taxon>Acidobacteriaceae</taxon>
        <taxon>Terriglobus</taxon>
    </lineage>
</organism>
<evidence type="ECO:0000256" key="1">
    <source>
        <dbReference type="ARBA" id="ARBA00008834"/>
    </source>
</evidence>
<proteinExistence type="inferred from homology"/>
<comment type="similarity">
    <text evidence="1 4">Belongs to the glycosyl hydrolase 28 family.</text>
</comment>
<sequence>MKSVVLFAALSAVAFSLPAAAQTVCDPHTFGAKADGKTKDTAAIQKAIDTCAPKHGTVILRGGTFVSAPLTLRSDLTLEIDKGATLQGSRDLDDYPLREDAKWRRVALLHADHVSNLRITGGKTEGGVIDGSGEVFWELAHMHRVPNDTSGSGGFPRPMLLDITESQHLTFDHITVQNSPMYNFTFFFCDGIKIDHAIIRNPAKGAPNTDGIDPFSSKNIEISHVDIDTGDDDIALKSGLVERDPKIGPVEHVYIHDSIFRHGHGLSVGSELAGGISDVRVENVVMEGTEAGVRIKSNRTRGNDIHDLHYKNIKMTDVGQPIQITEYYPKAPAAGTDTAKPMDAHTPRFHDISLENITATGAKDAIIIGIPEYPVKNLMLTDINISGEKGLQIRNAEVTMHNVVIKPTSGEAMVKEEGTKIIIK</sequence>
<evidence type="ECO:0000313" key="7">
    <source>
        <dbReference type="EMBL" id="SEB72686.1"/>
    </source>
</evidence>
<reference evidence="7 8" key="1">
    <citation type="submission" date="2016-10" db="EMBL/GenBank/DDBJ databases">
        <authorList>
            <person name="de Groot N.N."/>
        </authorList>
    </citation>
    <scope>NUCLEOTIDE SEQUENCE [LARGE SCALE GENOMIC DNA]</scope>
    <source>
        <strain evidence="7 8">AB35.6</strain>
    </source>
</reference>
<dbReference type="PROSITE" id="PS00502">
    <property type="entry name" value="POLYGALACTURONASE"/>
    <property type="match status" value="1"/>
</dbReference>
<gene>
    <name evidence="7" type="ORF">SAMN05443244_1673</name>
</gene>
<evidence type="ECO:0000313" key="8">
    <source>
        <dbReference type="Proteomes" id="UP000182409"/>
    </source>
</evidence>
<dbReference type="InterPro" id="IPR000743">
    <property type="entry name" value="Glyco_hydro_28"/>
</dbReference>
<dbReference type="Proteomes" id="UP000182409">
    <property type="component" value="Unassembled WGS sequence"/>
</dbReference>
<keyword evidence="5" id="KW-0732">Signal</keyword>